<feature type="compositionally biased region" description="Basic and acidic residues" evidence="1">
    <location>
        <begin position="100"/>
        <end position="113"/>
    </location>
</feature>
<evidence type="ECO:0000313" key="3">
    <source>
        <dbReference type="Proteomes" id="UP000749040"/>
    </source>
</evidence>
<evidence type="ECO:0000256" key="1">
    <source>
        <dbReference type="SAM" id="MobiDB-lite"/>
    </source>
</evidence>
<proteinExistence type="predicted"/>
<dbReference type="EMBL" id="JADKYB010000002">
    <property type="protein sequence ID" value="MBM9503737.1"/>
    <property type="molecule type" value="Genomic_DNA"/>
</dbReference>
<comment type="caution">
    <text evidence="2">The sequence shown here is derived from an EMBL/GenBank/DDBJ whole genome shotgun (WGS) entry which is preliminary data.</text>
</comment>
<gene>
    <name evidence="2" type="ORF">ITX44_04160</name>
</gene>
<organism evidence="2 3">
    <name type="scientific">Actinacidiphila acididurans</name>
    <dbReference type="NCBI Taxonomy" id="2784346"/>
    <lineage>
        <taxon>Bacteria</taxon>
        <taxon>Bacillati</taxon>
        <taxon>Actinomycetota</taxon>
        <taxon>Actinomycetes</taxon>
        <taxon>Kitasatosporales</taxon>
        <taxon>Streptomycetaceae</taxon>
        <taxon>Actinacidiphila</taxon>
    </lineage>
</organism>
<accession>A0ABS2TLP8</accession>
<dbReference type="RefSeq" id="WP_205355603.1">
    <property type="nucleotide sequence ID" value="NZ_JADKYB010000002.1"/>
</dbReference>
<feature type="compositionally biased region" description="Low complexity" evidence="1">
    <location>
        <begin position="260"/>
        <end position="280"/>
    </location>
</feature>
<keyword evidence="3" id="KW-1185">Reference proteome</keyword>
<feature type="compositionally biased region" description="Low complexity" evidence="1">
    <location>
        <begin position="127"/>
        <end position="143"/>
    </location>
</feature>
<reference evidence="2 3" key="1">
    <citation type="submission" date="2021-01" db="EMBL/GenBank/DDBJ databases">
        <title>Streptomyces acididurans sp. nov., isolated from a peat swamp forest soil.</title>
        <authorList>
            <person name="Chantavorakit T."/>
            <person name="Duangmal K."/>
        </authorList>
    </citation>
    <scope>NUCLEOTIDE SEQUENCE [LARGE SCALE GENOMIC DNA]</scope>
    <source>
        <strain evidence="2 3">KK5PA1</strain>
    </source>
</reference>
<feature type="compositionally biased region" description="Low complexity" evidence="1">
    <location>
        <begin position="85"/>
        <end position="99"/>
    </location>
</feature>
<sequence length="489" mass="48024">MLGDQAQPAESDGARNRATSGPRHAAPRKSMLTRLHVPAGKAVALAAMPTAVLMGMGFTPHFAQADEMPKDTFKAGPCVSQTDNSAHTAAKPSAAGSAAKGDKGTGAAKDKSAPGDTGSGTAGSGGTKPTPSASPSPSAQAPGTKGGSPVTSLLPSGTDTAKPQPSASPTPSTPASGSAGSGGSGSSGSSGSSVDPQDPLGLGHLLGGLLGTGKTSPTPSPSPTATQTPKPSPSPTASAPSTSPAPQAPGKPSSGGSGSSGSSTGSASGSSSGSSAGTSSVGRTVEDAGKGAAGAVTRTVKDLTGATGSHESKAGSTGATAASQGPQSYPCPTYDAKAFADAPVEGGIPLLPDDPWTLKSSKLSLHGLQYDGIRRVQTWSGQFKEVLKFTATGVDIDDLWQIVNGPRGSHTWVQARAGSTSTITNGTVTMYTESLSGNLLGLIPITFTPKAPPPLTLPELFFTDVTVIQAGQFGGDLFVPGMHVVPNQP</sequence>
<feature type="compositionally biased region" description="Gly residues" evidence="1">
    <location>
        <begin position="117"/>
        <end position="126"/>
    </location>
</feature>
<feature type="region of interest" description="Disordered" evidence="1">
    <location>
        <begin position="73"/>
        <end position="328"/>
    </location>
</feature>
<name>A0ABS2TLP8_9ACTN</name>
<feature type="compositionally biased region" description="Low complexity" evidence="1">
    <location>
        <begin position="212"/>
        <end position="245"/>
    </location>
</feature>
<feature type="compositionally biased region" description="Gly residues" evidence="1">
    <location>
        <begin position="179"/>
        <end position="188"/>
    </location>
</feature>
<feature type="region of interest" description="Disordered" evidence="1">
    <location>
        <begin position="1"/>
        <end position="31"/>
    </location>
</feature>
<feature type="compositionally biased region" description="Low complexity" evidence="1">
    <location>
        <begin position="314"/>
        <end position="323"/>
    </location>
</feature>
<feature type="compositionally biased region" description="Polar residues" evidence="1">
    <location>
        <begin position="149"/>
        <end position="163"/>
    </location>
</feature>
<protein>
    <submittedName>
        <fullName evidence="2">Hydrogenase expression protein HypF</fullName>
    </submittedName>
</protein>
<evidence type="ECO:0000313" key="2">
    <source>
        <dbReference type="EMBL" id="MBM9503737.1"/>
    </source>
</evidence>
<dbReference type="Proteomes" id="UP000749040">
    <property type="component" value="Unassembled WGS sequence"/>
</dbReference>